<name>A0A0G0U8A2_9BACT</name>
<dbReference type="EMBL" id="LBYQ01000001">
    <property type="protein sequence ID" value="KKR55695.1"/>
    <property type="molecule type" value="Genomic_DNA"/>
</dbReference>
<gene>
    <name evidence="2" type="ORF">UT92_C0001G0038</name>
</gene>
<sequence length="487" mass="54843">MSKEKYIPSSEELKKAEEMMTEDEKMKSKERQESFEEGIISAKKEEIEILESAENKETLFLIKGAMDLAFKQNRPDMALSFAAAAGDINNIAKAEKECEDQKISCGYISQILETKTRNTIIKSIEMFLSVGELSEASRLAIKIAETDPKLSRVVMGRAFKEKKPELVGRIAVALKDNESAQKAMTDCFESKRGSMLYEAGEIAYLLGDIKTLEKAVELCKDYPYGFEDLSVKLVKMKPEAAKDLISYCFLQNWAYRSTIGEITVTVSKNNPEYAKQILDECLLRSEKEEENIELVENNAKRKWIEPITNIAVALSKTNSESSRKAMEHMAEIGLPTYEGVIAASLNDILRATRAINACFTEKNPSGAAKIALYLSESHPNIARDVATTLLNRGRFFELRHLIISLSKNEENKDFIKKFIDDYFKIADDKKDYRYHGQESSAAGQSGIIGEITAVFAKDDSYFAKEIMKKCVKKNWLYSAGKIAVILK</sequence>
<protein>
    <submittedName>
        <fullName evidence="2">Uncharacterized protein</fullName>
    </submittedName>
</protein>
<organism evidence="2 3">
    <name type="scientific">Candidatus Curtissbacteria bacterium GW2011_GWA1_40_24</name>
    <dbReference type="NCBI Taxonomy" id="1618406"/>
    <lineage>
        <taxon>Bacteria</taxon>
        <taxon>Candidatus Curtissiibacteriota</taxon>
    </lineage>
</organism>
<dbReference type="AlphaFoldDB" id="A0A0G0U8A2"/>
<evidence type="ECO:0000256" key="1">
    <source>
        <dbReference type="SAM" id="MobiDB-lite"/>
    </source>
</evidence>
<dbReference type="Proteomes" id="UP000034489">
    <property type="component" value="Unassembled WGS sequence"/>
</dbReference>
<feature type="region of interest" description="Disordered" evidence="1">
    <location>
        <begin position="1"/>
        <end position="36"/>
    </location>
</feature>
<reference evidence="2 3" key="1">
    <citation type="journal article" date="2015" name="Nature">
        <title>rRNA introns, odd ribosomes, and small enigmatic genomes across a large radiation of phyla.</title>
        <authorList>
            <person name="Brown C.T."/>
            <person name="Hug L.A."/>
            <person name="Thomas B.C."/>
            <person name="Sharon I."/>
            <person name="Castelle C.J."/>
            <person name="Singh A."/>
            <person name="Wilkins M.J."/>
            <person name="Williams K.H."/>
            <person name="Banfield J.F."/>
        </authorList>
    </citation>
    <scope>NUCLEOTIDE SEQUENCE [LARGE SCALE GENOMIC DNA]</scope>
</reference>
<evidence type="ECO:0000313" key="2">
    <source>
        <dbReference type="EMBL" id="KKR55695.1"/>
    </source>
</evidence>
<comment type="caution">
    <text evidence="2">The sequence shown here is derived from an EMBL/GenBank/DDBJ whole genome shotgun (WGS) entry which is preliminary data.</text>
</comment>
<accession>A0A0G0U8A2</accession>
<evidence type="ECO:0000313" key="3">
    <source>
        <dbReference type="Proteomes" id="UP000034489"/>
    </source>
</evidence>
<feature type="compositionally biased region" description="Basic and acidic residues" evidence="1">
    <location>
        <begin position="1"/>
        <end position="34"/>
    </location>
</feature>
<proteinExistence type="predicted"/>